<evidence type="ECO:0000313" key="1">
    <source>
        <dbReference type="EMBL" id="CUV17816.1"/>
    </source>
</evidence>
<dbReference type="AlphaFoldDB" id="A0A0S4U6F5"/>
<accession>A0A0S4U6F5</accession>
<gene>
    <name evidence="1" type="ORF">PSS4_v1_390012</name>
</gene>
<reference evidence="1" key="1">
    <citation type="submission" date="2015-10" db="EMBL/GenBank/DDBJ databases">
        <authorList>
            <person name="Gilbert D.G."/>
        </authorList>
    </citation>
    <scope>NUCLEOTIDE SEQUENCE</scope>
    <source>
        <strain evidence="1">Phyl III-seqv23</strain>
    </source>
</reference>
<organism evidence="1">
    <name type="scientific">Ralstonia solanacearum</name>
    <name type="common">Pseudomonas solanacearum</name>
    <dbReference type="NCBI Taxonomy" id="305"/>
    <lineage>
        <taxon>Bacteria</taxon>
        <taxon>Pseudomonadati</taxon>
        <taxon>Pseudomonadota</taxon>
        <taxon>Betaproteobacteria</taxon>
        <taxon>Burkholderiales</taxon>
        <taxon>Burkholderiaceae</taxon>
        <taxon>Ralstonia</taxon>
        <taxon>Ralstonia solanacearum species complex</taxon>
    </lineage>
</organism>
<protein>
    <submittedName>
        <fullName evidence="1">Uncharacterized protein</fullName>
    </submittedName>
</protein>
<proteinExistence type="predicted"/>
<sequence>MSSKRSATVTSGFNQIRTHLSEVTVTGGPCKSVGGAHPVRLITRREAEMFYLLPTHANQPASTPPIPDCIRSGGQTCQLHSCCGRAQPHAKRG</sequence>
<name>A0A0S4U6F5_RALSL</name>
<dbReference type="EMBL" id="LN899821">
    <property type="protein sequence ID" value="CUV17816.1"/>
    <property type="molecule type" value="Genomic_DNA"/>
</dbReference>